<keyword evidence="8" id="KW-1185">Reference proteome</keyword>
<gene>
    <name evidence="7" type="ORF">AQJ66_00440</name>
</gene>
<dbReference type="InterPro" id="IPR051211">
    <property type="entry name" value="PG_lysyltransferase"/>
</dbReference>
<dbReference type="GO" id="GO:0055091">
    <property type="term" value="P:phospholipid homeostasis"/>
    <property type="evidence" value="ECO:0007669"/>
    <property type="project" value="TreeGrafter"/>
</dbReference>
<protein>
    <recommendedName>
        <fullName evidence="6">Phosphatidylglycerol lysyltransferase C-terminal domain-containing protein</fullName>
    </recommendedName>
</protein>
<dbReference type="Proteomes" id="UP000053024">
    <property type="component" value="Unassembled WGS sequence"/>
</dbReference>
<evidence type="ECO:0000259" key="6">
    <source>
        <dbReference type="Pfam" id="PF09924"/>
    </source>
</evidence>
<dbReference type="OrthoDB" id="4464389at2"/>
<evidence type="ECO:0000256" key="5">
    <source>
        <dbReference type="ARBA" id="ARBA00023136"/>
    </source>
</evidence>
<organism evidence="7 8">
    <name type="scientific">Streptomyces bungoensis</name>
    <dbReference type="NCBI Taxonomy" id="285568"/>
    <lineage>
        <taxon>Bacteria</taxon>
        <taxon>Bacillati</taxon>
        <taxon>Actinomycetota</taxon>
        <taxon>Actinomycetes</taxon>
        <taxon>Kitasatosporales</taxon>
        <taxon>Streptomycetaceae</taxon>
        <taxon>Streptomyces</taxon>
    </lineage>
</organism>
<keyword evidence="2" id="KW-1003">Cell membrane</keyword>
<evidence type="ECO:0000256" key="3">
    <source>
        <dbReference type="ARBA" id="ARBA00022692"/>
    </source>
</evidence>
<keyword evidence="3" id="KW-0812">Transmembrane</keyword>
<dbReference type="Gene3D" id="3.40.630.30">
    <property type="match status" value="1"/>
</dbReference>
<evidence type="ECO:0000313" key="8">
    <source>
        <dbReference type="Proteomes" id="UP000053024"/>
    </source>
</evidence>
<reference evidence="7 8" key="1">
    <citation type="submission" date="2015-10" db="EMBL/GenBank/DDBJ databases">
        <title>Draft genome sequence of Streptomyces bungoensis DSM 41781, type strain for the species Streptomyces bungoensis.</title>
        <authorList>
            <person name="Ruckert C."/>
            <person name="Winkler A."/>
            <person name="Kalinowski J."/>
            <person name="Kampfer P."/>
            <person name="Glaeser S."/>
        </authorList>
    </citation>
    <scope>NUCLEOTIDE SEQUENCE [LARGE SCALE GENOMIC DNA]</scope>
    <source>
        <strain evidence="7 8">DSM 41781</strain>
    </source>
</reference>
<dbReference type="RefSeq" id="WP_061914637.1">
    <property type="nucleotide sequence ID" value="NZ_JBEYBH010000021.1"/>
</dbReference>
<proteinExistence type="predicted"/>
<dbReference type="InterPro" id="IPR016181">
    <property type="entry name" value="Acyl_CoA_acyltransferase"/>
</dbReference>
<dbReference type="SUPFAM" id="SSF55729">
    <property type="entry name" value="Acyl-CoA N-acyltransferases (Nat)"/>
    <property type="match status" value="1"/>
</dbReference>
<dbReference type="STRING" id="285568.AQJ66_00440"/>
<evidence type="ECO:0000256" key="2">
    <source>
        <dbReference type="ARBA" id="ARBA00022475"/>
    </source>
</evidence>
<dbReference type="EMBL" id="LMWX01000001">
    <property type="protein sequence ID" value="KUN90321.1"/>
    <property type="molecule type" value="Genomic_DNA"/>
</dbReference>
<name>A0A101TDG8_9ACTN</name>
<evidence type="ECO:0000256" key="4">
    <source>
        <dbReference type="ARBA" id="ARBA00022989"/>
    </source>
</evidence>
<dbReference type="GO" id="GO:0005886">
    <property type="term" value="C:plasma membrane"/>
    <property type="evidence" value="ECO:0007669"/>
    <property type="project" value="UniProtKB-SubCell"/>
</dbReference>
<comment type="caution">
    <text evidence="7">The sequence shown here is derived from an EMBL/GenBank/DDBJ whole genome shotgun (WGS) entry which is preliminary data.</text>
</comment>
<comment type="subcellular location">
    <subcellularLocation>
        <location evidence="1">Cell membrane</location>
        <topology evidence="1">Multi-pass membrane protein</topology>
    </subcellularLocation>
</comment>
<evidence type="ECO:0000256" key="1">
    <source>
        <dbReference type="ARBA" id="ARBA00004651"/>
    </source>
</evidence>
<dbReference type="GO" id="GO:0016755">
    <property type="term" value="F:aminoacyltransferase activity"/>
    <property type="evidence" value="ECO:0007669"/>
    <property type="project" value="TreeGrafter"/>
</dbReference>
<keyword evidence="4" id="KW-1133">Transmembrane helix</keyword>
<dbReference type="Pfam" id="PF09924">
    <property type="entry name" value="LPG_synthase_C"/>
    <property type="match status" value="1"/>
</dbReference>
<keyword evidence="5" id="KW-0472">Membrane</keyword>
<dbReference type="InterPro" id="IPR024320">
    <property type="entry name" value="LPG_synthase_C"/>
</dbReference>
<evidence type="ECO:0000313" key="7">
    <source>
        <dbReference type="EMBL" id="KUN90321.1"/>
    </source>
</evidence>
<dbReference type="PANTHER" id="PTHR34697:SF2">
    <property type="entry name" value="PHOSPHATIDYLGLYCEROL LYSYLTRANSFERASE"/>
    <property type="match status" value="1"/>
</dbReference>
<dbReference type="PANTHER" id="PTHR34697">
    <property type="entry name" value="PHOSPHATIDYLGLYCEROL LYSYLTRANSFERASE"/>
    <property type="match status" value="1"/>
</dbReference>
<sequence>MTATTTEATTGTTTDTAVHQAVLDAVRTHTASENPSSFLALNSGNSVFTVPGADGVVVYRRTGRWAVQFGGPFAAERDYGTLLDAFRRHVRDEGLGLVGVQLQRADAERYAGLGFTVNQVGASWAVSLADFTLRGTKFMQLRNKISRAHRNGLQIREVDAADVQGDIAAIDRAWLGSKGGAQQLEFLVGQIGGEAQAHRRLFVGTIDGAPVAYISYSPVYGSRAGWMHDLSRRIPEGSPGLMEAINAHAIEVFRAEGVAWLHFGFTPFTGLDAAHELDGHSPAFQWLMHALWAEGAALYPAQTQLSYKQKWAPDVLIPEYVAVDGPQASLPGFAHVFRACNAF</sequence>
<feature type="domain" description="Phosphatidylglycerol lysyltransferase C-terminal" evidence="6">
    <location>
        <begin position="29"/>
        <end position="322"/>
    </location>
</feature>
<dbReference type="AlphaFoldDB" id="A0A101TDG8"/>
<accession>A0A101TDG8</accession>